<dbReference type="AlphaFoldDB" id="A0A6L2JWY7"/>
<organism evidence="1">
    <name type="scientific">Tanacetum cinerariifolium</name>
    <name type="common">Dalmatian daisy</name>
    <name type="synonym">Chrysanthemum cinerariifolium</name>
    <dbReference type="NCBI Taxonomy" id="118510"/>
    <lineage>
        <taxon>Eukaryota</taxon>
        <taxon>Viridiplantae</taxon>
        <taxon>Streptophyta</taxon>
        <taxon>Embryophyta</taxon>
        <taxon>Tracheophyta</taxon>
        <taxon>Spermatophyta</taxon>
        <taxon>Magnoliopsida</taxon>
        <taxon>eudicotyledons</taxon>
        <taxon>Gunneridae</taxon>
        <taxon>Pentapetalae</taxon>
        <taxon>asterids</taxon>
        <taxon>campanulids</taxon>
        <taxon>Asterales</taxon>
        <taxon>Asteraceae</taxon>
        <taxon>Asteroideae</taxon>
        <taxon>Anthemideae</taxon>
        <taxon>Anthemidinae</taxon>
        <taxon>Tanacetum</taxon>
    </lineage>
</organism>
<comment type="caution">
    <text evidence="1">The sequence shown here is derived from an EMBL/GenBank/DDBJ whole genome shotgun (WGS) entry which is preliminary data.</text>
</comment>
<evidence type="ECO:0000313" key="1">
    <source>
        <dbReference type="EMBL" id="GEU40144.1"/>
    </source>
</evidence>
<dbReference type="EMBL" id="BKCJ010001265">
    <property type="protein sequence ID" value="GEU40144.1"/>
    <property type="molecule type" value="Genomic_DNA"/>
</dbReference>
<proteinExistence type="predicted"/>
<name>A0A6L2JWY7_TANCI</name>
<protein>
    <submittedName>
        <fullName evidence="1">Uncharacterized protein</fullName>
    </submittedName>
</protein>
<accession>A0A6L2JWY7</accession>
<reference evidence="1" key="1">
    <citation type="journal article" date="2019" name="Sci. Rep.">
        <title>Draft genome of Tanacetum cinerariifolium, the natural source of mosquito coil.</title>
        <authorList>
            <person name="Yamashiro T."/>
            <person name="Shiraishi A."/>
            <person name="Satake H."/>
            <person name="Nakayama K."/>
        </authorList>
    </citation>
    <scope>NUCLEOTIDE SEQUENCE</scope>
</reference>
<sequence>MNRGSNIHEDLTYTMLHEMVMQKFNLETNYPLNLSAKVSSIDDNFYITDDHEVPFFVECAFNSKDEVAHFGLDLYFGTSDFHNNESNNQNESLFKKPECSFAFGDYHEYEDEKNEFDDVVDDNPLPNYQKKWQKYMSYKPDIPETPLYNSKPMILKHYKKETDVKVGQIFDNKEALDLAIRLKAIDEGCHFLNERSAPERHAAIA</sequence>
<gene>
    <name evidence="1" type="ORF">Tci_012122</name>
</gene>